<feature type="non-terminal residue" evidence="1">
    <location>
        <position position="144"/>
    </location>
</feature>
<organism evidence="1">
    <name type="scientific">Tanacetum cinerariifolium</name>
    <name type="common">Dalmatian daisy</name>
    <name type="synonym">Chrysanthemum cinerariifolium</name>
    <dbReference type="NCBI Taxonomy" id="118510"/>
    <lineage>
        <taxon>Eukaryota</taxon>
        <taxon>Viridiplantae</taxon>
        <taxon>Streptophyta</taxon>
        <taxon>Embryophyta</taxon>
        <taxon>Tracheophyta</taxon>
        <taxon>Spermatophyta</taxon>
        <taxon>Magnoliopsida</taxon>
        <taxon>eudicotyledons</taxon>
        <taxon>Gunneridae</taxon>
        <taxon>Pentapetalae</taxon>
        <taxon>asterids</taxon>
        <taxon>campanulids</taxon>
        <taxon>Asterales</taxon>
        <taxon>Asteraceae</taxon>
        <taxon>Asteroideae</taxon>
        <taxon>Anthemideae</taxon>
        <taxon>Anthemidinae</taxon>
        <taxon>Tanacetum</taxon>
    </lineage>
</organism>
<dbReference type="AlphaFoldDB" id="A0A699GWR8"/>
<reference evidence="1" key="1">
    <citation type="journal article" date="2019" name="Sci. Rep.">
        <title>Draft genome of Tanacetum cinerariifolium, the natural source of mosquito coil.</title>
        <authorList>
            <person name="Yamashiro T."/>
            <person name="Shiraishi A."/>
            <person name="Satake H."/>
            <person name="Nakayama K."/>
        </authorList>
    </citation>
    <scope>NUCLEOTIDE SEQUENCE</scope>
</reference>
<evidence type="ECO:0000313" key="1">
    <source>
        <dbReference type="EMBL" id="GEW52368.1"/>
    </source>
</evidence>
<accession>A0A699GWR8</accession>
<proteinExistence type="predicted"/>
<comment type="caution">
    <text evidence="1">The sequence shown here is derived from an EMBL/GenBank/DDBJ whole genome shotgun (WGS) entry which is preliminary data.</text>
</comment>
<sequence length="144" mass="17136">MKKTGKIDGYNFKMDKKKCRVDTEVFCEILHICPRPPNQDFVELPLEEDLLTFIKELGYSGKLKESRAQILWAMYNQMNVDYVALLWEDFMYQDDNREISSTRKKHMHYPRFIKVIINHFISKDNAISMRNMINLHTVPDDTLS</sequence>
<gene>
    <name evidence="1" type="ORF">Tci_224344</name>
</gene>
<protein>
    <submittedName>
        <fullName evidence="1">Uncharacterized protein</fullName>
    </submittedName>
</protein>
<name>A0A699GWR8_TANCI</name>
<dbReference type="EMBL" id="BKCJ010062013">
    <property type="protein sequence ID" value="GEW52368.1"/>
    <property type="molecule type" value="Genomic_DNA"/>
</dbReference>